<evidence type="ECO:0000259" key="15">
    <source>
        <dbReference type="PROSITE" id="PS50011"/>
    </source>
</evidence>
<dbReference type="CDD" id="cd12195">
    <property type="entry name" value="CIPK_C"/>
    <property type="match status" value="1"/>
</dbReference>
<dbReference type="SUPFAM" id="SSF56112">
    <property type="entry name" value="Protein kinase-like (PK-like)"/>
    <property type="match status" value="1"/>
</dbReference>
<evidence type="ECO:0000313" key="17">
    <source>
        <dbReference type="EMBL" id="KAJ6745130.1"/>
    </source>
</evidence>
<feature type="region of interest" description="Disordered" evidence="13">
    <location>
        <begin position="154"/>
        <end position="188"/>
    </location>
</feature>
<keyword evidence="4" id="KW-0723">Serine/threonine-protein kinase</keyword>
<keyword evidence="14" id="KW-0472">Membrane</keyword>
<keyword evidence="14" id="KW-0812">Transmembrane</keyword>
<keyword evidence="8 12" id="KW-0067">ATP-binding</keyword>
<comment type="catalytic activity">
    <reaction evidence="11">
        <text>L-seryl-[protein] + ATP = O-phospho-L-seryl-[protein] + ADP + H(+)</text>
        <dbReference type="Rhea" id="RHEA:17989"/>
        <dbReference type="Rhea" id="RHEA-COMP:9863"/>
        <dbReference type="Rhea" id="RHEA-COMP:11604"/>
        <dbReference type="ChEBI" id="CHEBI:15378"/>
        <dbReference type="ChEBI" id="CHEBI:29999"/>
        <dbReference type="ChEBI" id="CHEBI:30616"/>
        <dbReference type="ChEBI" id="CHEBI:83421"/>
        <dbReference type="ChEBI" id="CHEBI:456216"/>
        <dbReference type="EC" id="2.7.11.1"/>
    </reaction>
</comment>
<proteinExistence type="inferred from homology"/>
<keyword evidence="9" id="KW-0464">Manganese</keyword>
<dbReference type="Gene3D" id="3.30.310.80">
    <property type="entry name" value="Kinase associated domain 1, KA1"/>
    <property type="match status" value="1"/>
</dbReference>
<dbReference type="Pfam" id="PF00069">
    <property type="entry name" value="Pkinase"/>
    <property type="match status" value="1"/>
</dbReference>
<keyword evidence="7 17" id="KW-0418">Kinase</keyword>
<feature type="domain" description="NAF" evidence="16">
    <location>
        <begin position="193"/>
        <end position="217"/>
    </location>
</feature>
<sequence>MENKPSVLTQKYEVGRLLGQGTFAKVYFARNIKTNQSVAIKLIDKEKRQDGLLHTTCGTPAYVAPEVIKRKGYDGAKADIWSCGVVLFVLLAGYLPFHDTNLMEMYRKIDKAEFKCPTWFPTDARKLLRKILDPNPNTRISIAEIKESSWFRKGLPRQSKTETGGREAAALGRNGSGPSENSSVACEAKQESAKPPYLNAFDIISLSAGFDLTGLFEDKYRNREARFTSAQTASVVISKLEDISKHLKLKVMKKDAGLLRMEGMKEGRKGLLAIDAEIFELTPNFHLVELKKTNGDTLEYQKILNEDIRPALKDIVCLWQGEQQQQQEPQQQQQLQLEPQ</sequence>
<reference evidence="17" key="1">
    <citation type="submission" date="2022-11" db="EMBL/GenBank/DDBJ databases">
        <authorList>
            <person name="Hyden B.L."/>
            <person name="Feng K."/>
            <person name="Yates T."/>
            <person name="Jawdy S."/>
            <person name="Smart L.B."/>
            <person name="Muchero W."/>
        </authorList>
    </citation>
    <scope>NUCLEOTIDE SEQUENCE</scope>
    <source>
        <tissue evidence="17">Shoot tip</tissue>
    </source>
</reference>
<evidence type="ECO:0000256" key="13">
    <source>
        <dbReference type="SAM" id="MobiDB-lite"/>
    </source>
</evidence>
<feature type="transmembrane region" description="Helical" evidence="14">
    <location>
        <begin position="78"/>
        <end position="97"/>
    </location>
</feature>
<evidence type="ECO:0000256" key="8">
    <source>
        <dbReference type="ARBA" id="ARBA00022840"/>
    </source>
</evidence>
<dbReference type="InterPro" id="IPR004041">
    <property type="entry name" value="NAF_dom"/>
</dbReference>
<reference evidence="17" key="2">
    <citation type="journal article" date="2023" name="Int. J. Mol. Sci.">
        <title>De Novo Assembly and Annotation of 11 Diverse Shrub Willow (Salix) Genomes Reveals Novel Gene Organization in Sex-Linked Regions.</title>
        <authorList>
            <person name="Hyden B."/>
            <person name="Feng K."/>
            <person name="Yates T.B."/>
            <person name="Jawdy S."/>
            <person name="Cereghino C."/>
            <person name="Smart L.B."/>
            <person name="Muchero W."/>
        </authorList>
    </citation>
    <scope>NUCLEOTIDE SEQUENCE</scope>
    <source>
        <tissue evidence="17">Shoot tip</tissue>
    </source>
</reference>
<accession>A0A9Q0VAG8</accession>
<evidence type="ECO:0000256" key="7">
    <source>
        <dbReference type="ARBA" id="ARBA00022777"/>
    </source>
</evidence>
<dbReference type="GO" id="GO:0005524">
    <property type="term" value="F:ATP binding"/>
    <property type="evidence" value="ECO:0007669"/>
    <property type="project" value="UniProtKB-UniRule"/>
</dbReference>
<evidence type="ECO:0000256" key="2">
    <source>
        <dbReference type="ARBA" id="ARBA00006234"/>
    </source>
</evidence>
<comment type="similarity">
    <text evidence="2">Belongs to the protein kinase superfamily. CAMK Ser/Thr protein kinase family. SNF1 subfamily.</text>
</comment>
<feature type="binding site" evidence="12">
    <location>
        <position position="41"/>
    </location>
    <ligand>
        <name>ATP</name>
        <dbReference type="ChEBI" id="CHEBI:30616"/>
    </ligand>
</feature>
<evidence type="ECO:0000256" key="11">
    <source>
        <dbReference type="ARBA" id="ARBA00048679"/>
    </source>
</evidence>
<evidence type="ECO:0000256" key="3">
    <source>
        <dbReference type="ARBA" id="ARBA00012513"/>
    </source>
</evidence>
<dbReference type="Proteomes" id="UP001151532">
    <property type="component" value="Chromosome 19"/>
</dbReference>
<dbReference type="GO" id="GO:0007165">
    <property type="term" value="P:signal transduction"/>
    <property type="evidence" value="ECO:0007669"/>
    <property type="project" value="InterPro"/>
</dbReference>
<evidence type="ECO:0000313" key="18">
    <source>
        <dbReference type="Proteomes" id="UP001151532"/>
    </source>
</evidence>
<protein>
    <recommendedName>
        <fullName evidence="3">non-specific serine/threonine protein kinase</fullName>
        <ecNumber evidence="3">2.7.11.1</ecNumber>
    </recommendedName>
</protein>
<dbReference type="InterPro" id="IPR011009">
    <property type="entry name" value="Kinase-like_dom_sf"/>
</dbReference>
<evidence type="ECO:0000256" key="5">
    <source>
        <dbReference type="ARBA" id="ARBA00022679"/>
    </source>
</evidence>
<evidence type="ECO:0000256" key="9">
    <source>
        <dbReference type="ARBA" id="ARBA00023211"/>
    </source>
</evidence>
<evidence type="ECO:0000256" key="14">
    <source>
        <dbReference type="SAM" id="Phobius"/>
    </source>
</evidence>
<comment type="caution">
    <text evidence="17">The sequence shown here is derived from an EMBL/GenBank/DDBJ whole genome shotgun (WGS) entry which is preliminary data.</text>
</comment>
<dbReference type="Gene3D" id="3.30.200.20">
    <property type="entry name" value="Phosphorylase Kinase, domain 1"/>
    <property type="match status" value="1"/>
</dbReference>
<name>A0A9Q0VAG8_SALPP</name>
<dbReference type="InterPro" id="IPR018451">
    <property type="entry name" value="NAF/FISL_domain"/>
</dbReference>
<organism evidence="17 18">
    <name type="scientific">Salix purpurea</name>
    <name type="common">Purple osier willow</name>
    <dbReference type="NCBI Taxonomy" id="77065"/>
    <lineage>
        <taxon>Eukaryota</taxon>
        <taxon>Viridiplantae</taxon>
        <taxon>Streptophyta</taxon>
        <taxon>Embryophyta</taxon>
        <taxon>Tracheophyta</taxon>
        <taxon>Spermatophyta</taxon>
        <taxon>Magnoliopsida</taxon>
        <taxon>eudicotyledons</taxon>
        <taxon>Gunneridae</taxon>
        <taxon>Pentapetalae</taxon>
        <taxon>rosids</taxon>
        <taxon>fabids</taxon>
        <taxon>Malpighiales</taxon>
        <taxon>Salicaceae</taxon>
        <taxon>Saliceae</taxon>
        <taxon>Salix</taxon>
    </lineage>
</organism>
<dbReference type="PANTHER" id="PTHR43895:SF42">
    <property type="entry name" value="CBL-INTERACTING SERINE_THREONINE-PROTEIN KINASE 10"/>
    <property type="match status" value="1"/>
</dbReference>
<dbReference type="Gene3D" id="1.10.510.10">
    <property type="entry name" value="Transferase(Phosphotransferase) domain 1"/>
    <property type="match status" value="1"/>
</dbReference>
<dbReference type="InterPro" id="IPR017441">
    <property type="entry name" value="Protein_kinase_ATP_BS"/>
</dbReference>
<feature type="domain" description="Protein kinase" evidence="15">
    <location>
        <begin position="1"/>
        <end position="151"/>
    </location>
</feature>
<keyword evidence="18" id="KW-1185">Reference proteome</keyword>
<dbReference type="PANTHER" id="PTHR43895">
    <property type="entry name" value="CALCIUM/CALMODULIN-DEPENDENT PROTEIN KINASE KINASE-RELATED"/>
    <property type="match status" value="1"/>
</dbReference>
<dbReference type="SMART" id="SM00220">
    <property type="entry name" value="S_TKc"/>
    <property type="match status" value="1"/>
</dbReference>
<dbReference type="FunFam" id="3.30.310.80:FF:000005">
    <property type="entry name" value="Non-specific serine/threonine protein kinase"/>
    <property type="match status" value="1"/>
</dbReference>
<dbReference type="Pfam" id="PF03822">
    <property type="entry name" value="NAF"/>
    <property type="match status" value="1"/>
</dbReference>
<gene>
    <name evidence="17" type="ORF">OIU79_031308</name>
</gene>
<dbReference type="PROSITE" id="PS50011">
    <property type="entry name" value="PROTEIN_KINASE_DOM"/>
    <property type="match status" value="1"/>
</dbReference>
<dbReference type="OrthoDB" id="193931at2759"/>
<keyword evidence="6 12" id="KW-0547">Nucleotide-binding</keyword>
<evidence type="ECO:0000256" key="4">
    <source>
        <dbReference type="ARBA" id="ARBA00022527"/>
    </source>
</evidence>
<dbReference type="PROSITE" id="PS00107">
    <property type="entry name" value="PROTEIN_KINASE_ATP"/>
    <property type="match status" value="1"/>
</dbReference>
<dbReference type="PROSITE" id="PS50816">
    <property type="entry name" value="NAF"/>
    <property type="match status" value="1"/>
</dbReference>
<comment type="catalytic activity">
    <reaction evidence="10">
        <text>L-threonyl-[protein] + ATP = O-phospho-L-threonyl-[protein] + ADP + H(+)</text>
        <dbReference type="Rhea" id="RHEA:46608"/>
        <dbReference type="Rhea" id="RHEA-COMP:11060"/>
        <dbReference type="Rhea" id="RHEA-COMP:11605"/>
        <dbReference type="ChEBI" id="CHEBI:15378"/>
        <dbReference type="ChEBI" id="CHEBI:30013"/>
        <dbReference type="ChEBI" id="CHEBI:30616"/>
        <dbReference type="ChEBI" id="CHEBI:61977"/>
        <dbReference type="ChEBI" id="CHEBI:456216"/>
        <dbReference type="EC" id="2.7.11.1"/>
    </reaction>
</comment>
<dbReference type="InterPro" id="IPR000719">
    <property type="entry name" value="Prot_kinase_dom"/>
</dbReference>
<dbReference type="GO" id="GO:0004674">
    <property type="term" value="F:protein serine/threonine kinase activity"/>
    <property type="evidence" value="ECO:0007669"/>
    <property type="project" value="UniProtKB-KW"/>
</dbReference>
<keyword evidence="14" id="KW-1133">Transmembrane helix</keyword>
<dbReference type="AlphaFoldDB" id="A0A9Q0VAG8"/>
<evidence type="ECO:0000256" key="12">
    <source>
        <dbReference type="PROSITE-ProRule" id="PRU10141"/>
    </source>
</evidence>
<evidence type="ECO:0000259" key="16">
    <source>
        <dbReference type="PROSITE" id="PS50816"/>
    </source>
</evidence>
<dbReference type="EC" id="2.7.11.1" evidence="3"/>
<comment type="cofactor">
    <cofactor evidence="1">
        <name>Mn(2+)</name>
        <dbReference type="ChEBI" id="CHEBI:29035"/>
    </cofactor>
</comment>
<keyword evidence="5" id="KW-0808">Transferase</keyword>
<dbReference type="EMBL" id="JAPFFK010000009">
    <property type="protein sequence ID" value="KAJ6745130.1"/>
    <property type="molecule type" value="Genomic_DNA"/>
</dbReference>
<evidence type="ECO:0000256" key="1">
    <source>
        <dbReference type="ARBA" id="ARBA00001936"/>
    </source>
</evidence>
<evidence type="ECO:0000256" key="6">
    <source>
        <dbReference type="ARBA" id="ARBA00022741"/>
    </source>
</evidence>
<evidence type="ECO:0000256" key="10">
    <source>
        <dbReference type="ARBA" id="ARBA00047899"/>
    </source>
</evidence>